<reference evidence="1" key="1">
    <citation type="submission" date="2020-06" db="EMBL/GenBank/DDBJ databases">
        <authorList>
            <person name="Li T."/>
            <person name="Hu X."/>
            <person name="Zhang T."/>
            <person name="Song X."/>
            <person name="Zhang H."/>
            <person name="Dai N."/>
            <person name="Sheng W."/>
            <person name="Hou X."/>
            <person name="Wei L."/>
        </authorList>
    </citation>
    <scope>NUCLEOTIDE SEQUENCE</scope>
    <source>
        <strain evidence="1">KEN1</strain>
        <tissue evidence="1">Leaf</tissue>
    </source>
</reference>
<gene>
    <name evidence="1" type="ORF">Slati_2784900</name>
</gene>
<sequence length="279" mass="31654">MGRTLVAVYVGIVHQGTYCGAFEWTDPPMFARSCVVIPKLLKKLNVYEKKIEEVELLRAELPKACVVKRTLLLIIAMKMERTFLDAIVELIQLGLAESDKTRVLYDRYLLFSYVIELEDVQYDPITNELNADQAIWDYACERKGAVKAYNNLPDPAWEQLKIIYRDPTPIEVTDDEETNMSNGCSENANQDVISLSPQSGDNSEPEVFWDCWDNTMHAPLAFLEKIVKAIFKSKVMLVRAIPRQEIDGAGASTDQESIHVEDVIDVEEIVEISSDSDEK</sequence>
<protein>
    <recommendedName>
        <fullName evidence="2">HAT C-terminal dimerisation domain-containing protein</fullName>
    </recommendedName>
</protein>
<reference evidence="1" key="2">
    <citation type="journal article" date="2024" name="Plant">
        <title>Genomic evolution and insights into agronomic trait innovations of Sesamum species.</title>
        <authorList>
            <person name="Miao H."/>
            <person name="Wang L."/>
            <person name="Qu L."/>
            <person name="Liu H."/>
            <person name="Sun Y."/>
            <person name="Le M."/>
            <person name="Wang Q."/>
            <person name="Wei S."/>
            <person name="Zheng Y."/>
            <person name="Lin W."/>
            <person name="Duan Y."/>
            <person name="Cao H."/>
            <person name="Xiong S."/>
            <person name="Wang X."/>
            <person name="Wei L."/>
            <person name="Li C."/>
            <person name="Ma Q."/>
            <person name="Ju M."/>
            <person name="Zhao R."/>
            <person name="Li G."/>
            <person name="Mu C."/>
            <person name="Tian Q."/>
            <person name="Mei H."/>
            <person name="Zhang T."/>
            <person name="Gao T."/>
            <person name="Zhang H."/>
        </authorList>
    </citation>
    <scope>NUCLEOTIDE SEQUENCE</scope>
    <source>
        <strain evidence="1">KEN1</strain>
    </source>
</reference>
<accession>A0AAW2W1A0</accession>
<dbReference type="EMBL" id="JACGWN010000009">
    <property type="protein sequence ID" value="KAL0434506.1"/>
    <property type="molecule type" value="Genomic_DNA"/>
</dbReference>
<dbReference type="AlphaFoldDB" id="A0AAW2W1A0"/>
<evidence type="ECO:0000313" key="1">
    <source>
        <dbReference type="EMBL" id="KAL0434506.1"/>
    </source>
</evidence>
<name>A0AAW2W1A0_9LAMI</name>
<proteinExistence type="predicted"/>
<organism evidence="1">
    <name type="scientific">Sesamum latifolium</name>
    <dbReference type="NCBI Taxonomy" id="2727402"/>
    <lineage>
        <taxon>Eukaryota</taxon>
        <taxon>Viridiplantae</taxon>
        <taxon>Streptophyta</taxon>
        <taxon>Embryophyta</taxon>
        <taxon>Tracheophyta</taxon>
        <taxon>Spermatophyta</taxon>
        <taxon>Magnoliopsida</taxon>
        <taxon>eudicotyledons</taxon>
        <taxon>Gunneridae</taxon>
        <taxon>Pentapetalae</taxon>
        <taxon>asterids</taxon>
        <taxon>lamiids</taxon>
        <taxon>Lamiales</taxon>
        <taxon>Pedaliaceae</taxon>
        <taxon>Sesamum</taxon>
    </lineage>
</organism>
<evidence type="ECO:0008006" key="2">
    <source>
        <dbReference type="Google" id="ProtNLM"/>
    </source>
</evidence>
<comment type="caution">
    <text evidence="1">The sequence shown here is derived from an EMBL/GenBank/DDBJ whole genome shotgun (WGS) entry which is preliminary data.</text>
</comment>